<dbReference type="AlphaFoldDB" id="A0A2U2P980"/>
<dbReference type="InterPro" id="IPR036736">
    <property type="entry name" value="ACP-like_sf"/>
</dbReference>
<proteinExistence type="predicted"/>
<dbReference type="SUPFAM" id="SSF47336">
    <property type="entry name" value="ACP-like"/>
    <property type="match status" value="1"/>
</dbReference>
<dbReference type="EMBL" id="QEAS01000055">
    <property type="protein sequence ID" value="PWG77933.1"/>
    <property type="molecule type" value="Genomic_DNA"/>
</dbReference>
<dbReference type="Gene3D" id="1.10.1200.10">
    <property type="entry name" value="ACP-like"/>
    <property type="match status" value="1"/>
</dbReference>
<evidence type="ECO:0008006" key="3">
    <source>
        <dbReference type="Google" id="ProtNLM"/>
    </source>
</evidence>
<sequence>MSDAIFEQIKDFVEEQRWRYPFDLQRTTTLEKDLGITGDDAVEFLVAFGKEFNVDISNFMADEYFKPEGDKILPAIIRYFTGQKKVKSKELSLADLERAIIAGRLDESVIEISGNG</sequence>
<dbReference type="RefSeq" id="WP_109418492.1">
    <property type="nucleotide sequence ID" value="NZ_QEAS01000055.1"/>
</dbReference>
<evidence type="ECO:0000313" key="1">
    <source>
        <dbReference type="EMBL" id="PWG77933.1"/>
    </source>
</evidence>
<name>A0A2U2P980_9SPHI</name>
<evidence type="ECO:0000313" key="2">
    <source>
        <dbReference type="Proteomes" id="UP000245647"/>
    </source>
</evidence>
<protein>
    <recommendedName>
        <fullName evidence="3">DUF1493 domain-containing protein</fullName>
    </recommendedName>
</protein>
<dbReference type="Pfam" id="PF07377">
    <property type="entry name" value="DUF1493"/>
    <property type="match status" value="1"/>
</dbReference>
<dbReference type="Proteomes" id="UP000245647">
    <property type="component" value="Unassembled WGS sequence"/>
</dbReference>
<keyword evidence="2" id="KW-1185">Reference proteome</keyword>
<dbReference type="InterPro" id="IPR010862">
    <property type="entry name" value="DUF1493"/>
</dbReference>
<organism evidence="1 2">
    <name type="scientific">Pararcticibacter amylolyticus</name>
    <dbReference type="NCBI Taxonomy" id="2173175"/>
    <lineage>
        <taxon>Bacteria</taxon>
        <taxon>Pseudomonadati</taxon>
        <taxon>Bacteroidota</taxon>
        <taxon>Sphingobacteriia</taxon>
        <taxon>Sphingobacteriales</taxon>
        <taxon>Sphingobacteriaceae</taxon>
        <taxon>Pararcticibacter</taxon>
    </lineage>
</organism>
<gene>
    <name evidence="1" type="ORF">DDR33_24910</name>
</gene>
<accession>A0A2U2P980</accession>
<dbReference type="OrthoDB" id="1367059at2"/>
<reference evidence="1 2" key="1">
    <citation type="submission" date="2018-04" db="EMBL/GenBank/DDBJ databases">
        <title>Pedobacter chongqingensis sp. nov., isolated from a rottenly hemp rope.</title>
        <authorList>
            <person name="Cai Y."/>
        </authorList>
    </citation>
    <scope>NUCLEOTIDE SEQUENCE [LARGE SCALE GENOMIC DNA]</scope>
    <source>
        <strain evidence="1 2">FJ4-8</strain>
    </source>
</reference>
<comment type="caution">
    <text evidence="1">The sequence shown here is derived from an EMBL/GenBank/DDBJ whole genome shotgun (WGS) entry which is preliminary data.</text>
</comment>